<dbReference type="InterPro" id="IPR027417">
    <property type="entry name" value="P-loop_NTPase"/>
</dbReference>
<dbReference type="PANTHER" id="PTHR43297:SF14">
    <property type="entry name" value="ATPASE AAA-TYPE CORE DOMAIN-CONTAINING PROTEIN"/>
    <property type="match status" value="1"/>
</dbReference>
<dbReference type="GeneID" id="81709189"/>
<dbReference type="Proteomes" id="UP000234778">
    <property type="component" value="Unassembled WGS sequence"/>
</dbReference>
<keyword evidence="7" id="KW-0472">Membrane</keyword>
<keyword evidence="6" id="KW-1278">Translocase</keyword>
<dbReference type="PANTHER" id="PTHR43297">
    <property type="entry name" value="OLIGOPEPTIDE TRANSPORT ATP-BINDING PROTEIN APPD"/>
    <property type="match status" value="1"/>
</dbReference>
<keyword evidence="5" id="KW-0997">Cell inner membrane</keyword>
<evidence type="ECO:0000256" key="5">
    <source>
        <dbReference type="ARBA" id="ARBA00022519"/>
    </source>
</evidence>
<evidence type="ECO:0000256" key="2">
    <source>
        <dbReference type="ARBA" id="ARBA00005417"/>
    </source>
</evidence>
<protein>
    <recommendedName>
        <fullName evidence="11">Oligopeptide/dipeptide ABC transporter C-terminal domain-containing protein</fullName>
    </recommendedName>
</protein>
<evidence type="ECO:0000256" key="6">
    <source>
        <dbReference type="ARBA" id="ARBA00022967"/>
    </source>
</evidence>
<dbReference type="AlphaFoldDB" id="A0A2I1KR08"/>
<name>A0A2I1KR08_9ACTO</name>
<sequence length="111" mass="12181">MADEPTSSLDSVARARFVRLLHHLRAQMRGLVPALILITHDCTVAEACDQVLVLDGGRVVETGAASTLLTAPRHRVTRGLVDAWRQERDAVLGARPRARQPQGSRRRAVGR</sequence>
<evidence type="ECO:0000256" key="8">
    <source>
        <dbReference type="SAM" id="MobiDB-lite"/>
    </source>
</evidence>
<comment type="similarity">
    <text evidence="2">Belongs to the ABC transporter superfamily.</text>
</comment>
<evidence type="ECO:0008006" key="11">
    <source>
        <dbReference type="Google" id="ProtNLM"/>
    </source>
</evidence>
<accession>A0A2I1KR08</accession>
<dbReference type="SUPFAM" id="SSF52540">
    <property type="entry name" value="P-loop containing nucleoside triphosphate hydrolases"/>
    <property type="match status" value="1"/>
</dbReference>
<dbReference type="InterPro" id="IPR050388">
    <property type="entry name" value="ABC_Ni/Peptide_Import"/>
</dbReference>
<dbReference type="Gene3D" id="3.40.50.300">
    <property type="entry name" value="P-loop containing nucleotide triphosphate hydrolases"/>
    <property type="match status" value="1"/>
</dbReference>
<proteinExistence type="inferred from homology"/>
<evidence type="ECO:0000313" key="9">
    <source>
        <dbReference type="EMBL" id="PKY98050.1"/>
    </source>
</evidence>
<gene>
    <name evidence="9" type="ORF">CYJ26_09610</name>
</gene>
<dbReference type="EMBL" id="PKHA01000012">
    <property type="protein sequence ID" value="PKY98050.1"/>
    <property type="molecule type" value="Genomic_DNA"/>
</dbReference>
<dbReference type="GO" id="GO:0016020">
    <property type="term" value="C:membrane"/>
    <property type="evidence" value="ECO:0007669"/>
    <property type="project" value="UniProtKB-SubCell"/>
</dbReference>
<comment type="subcellular location">
    <subcellularLocation>
        <location evidence="1">Membrane</location>
    </subcellularLocation>
</comment>
<reference evidence="9 10" key="1">
    <citation type="submission" date="2017-12" db="EMBL/GenBank/DDBJ databases">
        <title>Phylogenetic diversity of female urinary microbiome.</title>
        <authorList>
            <person name="Thomas-White K."/>
            <person name="Wolfe A.J."/>
        </authorList>
    </citation>
    <scope>NUCLEOTIDE SEQUENCE [LARGE SCALE GENOMIC DNA]</scope>
    <source>
        <strain evidence="9 10">UMB0319</strain>
    </source>
</reference>
<evidence type="ECO:0000256" key="1">
    <source>
        <dbReference type="ARBA" id="ARBA00004370"/>
    </source>
</evidence>
<evidence type="ECO:0000256" key="3">
    <source>
        <dbReference type="ARBA" id="ARBA00022448"/>
    </source>
</evidence>
<comment type="caution">
    <text evidence="9">The sequence shown here is derived from an EMBL/GenBank/DDBJ whole genome shotgun (WGS) entry which is preliminary data.</text>
</comment>
<evidence type="ECO:0000256" key="4">
    <source>
        <dbReference type="ARBA" id="ARBA00022475"/>
    </source>
</evidence>
<organism evidence="9 10">
    <name type="scientific">Actinomyces urogenitalis</name>
    <dbReference type="NCBI Taxonomy" id="103621"/>
    <lineage>
        <taxon>Bacteria</taxon>
        <taxon>Bacillati</taxon>
        <taxon>Actinomycetota</taxon>
        <taxon>Actinomycetes</taxon>
        <taxon>Actinomycetales</taxon>
        <taxon>Actinomycetaceae</taxon>
        <taxon>Actinomyces</taxon>
    </lineage>
</organism>
<evidence type="ECO:0000313" key="10">
    <source>
        <dbReference type="Proteomes" id="UP000234778"/>
    </source>
</evidence>
<feature type="region of interest" description="Disordered" evidence="8">
    <location>
        <begin position="92"/>
        <end position="111"/>
    </location>
</feature>
<keyword evidence="4" id="KW-1003">Cell membrane</keyword>
<keyword evidence="3" id="KW-0813">Transport</keyword>
<evidence type="ECO:0000256" key="7">
    <source>
        <dbReference type="ARBA" id="ARBA00023136"/>
    </source>
</evidence>
<dbReference type="RefSeq" id="WP_006548872.1">
    <property type="nucleotide sequence ID" value="NZ_CP136961.1"/>
</dbReference>